<dbReference type="InterPro" id="IPR036179">
    <property type="entry name" value="Ig-like_dom_sf"/>
</dbReference>
<dbReference type="SUPFAM" id="SSF48726">
    <property type="entry name" value="Immunoglobulin"/>
    <property type="match status" value="1"/>
</dbReference>
<dbReference type="InterPro" id="IPR013783">
    <property type="entry name" value="Ig-like_fold"/>
</dbReference>
<name>A0ABV0N206_9TELE</name>
<dbReference type="InterPro" id="IPR013106">
    <property type="entry name" value="Ig_V-set"/>
</dbReference>
<accession>A0ABV0N206</accession>
<reference evidence="3 4" key="1">
    <citation type="submission" date="2021-06" db="EMBL/GenBank/DDBJ databases">
        <authorList>
            <person name="Palmer J.M."/>
        </authorList>
    </citation>
    <scope>NUCLEOTIDE SEQUENCE [LARGE SCALE GENOMIC DNA]</scope>
    <source>
        <strain evidence="3 4">GA_2019</strain>
        <tissue evidence="3">Muscle</tissue>
    </source>
</reference>
<dbReference type="Pfam" id="PF07686">
    <property type="entry name" value="V-set"/>
    <property type="match status" value="1"/>
</dbReference>
<evidence type="ECO:0000313" key="4">
    <source>
        <dbReference type="Proteomes" id="UP001476798"/>
    </source>
</evidence>
<evidence type="ECO:0000256" key="1">
    <source>
        <dbReference type="SAM" id="MobiDB-lite"/>
    </source>
</evidence>
<dbReference type="Proteomes" id="UP001476798">
    <property type="component" value="Unassembled WGS sequence"/>
</dbReference>
<dbReference type="Gene3D" id="2.60.40.10">
    <property type="entry name" value="Immunoglobulins"/>
    <property type="match status" value="1"/>
</dbReference>
<sequence>DVIKVNKAFSGRVTLPGYSASRLNATMEISSLRTNDSGTYHCQVVVGSDYERDTVPLLVSGKCSGHAVSSRRSGVSLPGSKRSLCPLLHRGPASLPGKLGSDGIAGPAVGGVP</sequence>
<comment type="caution">
    <text evidence="3">The sequence shown here is derived from an EMBL/GenBank/DDBJ whole genome shotgun (WGS) entry which is preliminary data.</text>
</comment>
<evidence type="ECO:0000313" key="3">
    <source>
        <dbReference type="EMBL" id="MEQ2164292.1"/>
    </source>
</evidence>
<organism evidence="3 4">
    <name type="scientific">Goodea atripinnis</name>
    <dbReference type="NCBI Taxonomy" id="208336"/>
    <lineage>
        <taxon>Eukaryota</taxon>
        <taxon>Metazoa</taxon>
        <taxon>Chordata</taxon>
        <taxon>Craniata</taxon>
        <taxon>Vertebrata</taxon>
        <taxon>Euteleostomi</taxon>
        <taxon>Actinopterygii</taxon>
        <taxon>Neopterygii</taxon>
        <taxon>Teleostei</taxon>
        <taxon>Neoteleostei</taxon>
        <taxon>Acanthomorphata</taxon>
        <taxon>Ovalentaria</taxon>
        <taxon>Atherinomorphae</taxon>
        <taxon>Cyprinodontiformes</taxon>
        <taxon>Goodeidae</taxon>
        <taxon>Goodea</taxon>
    </lineage>
</organism>
<feature type="region of interest" description="Disordered" evidence="1">
    <location>
        <begin position="92"/>
        <end position="113"/>
    </location>
</feature>
<dbReference type="EMBL" id="JAHRIO010020219">
    <property type="protein sequence ID" value="MEQ2164292.1"/>
    <property type="molecule type" value="Genomic_DNA"/>
</dbReference>
<evidence type="ECO:0000259" key="2">
    <source>
        <dbReference type="Pfam" id="PF07686"/>
    </source>
</evidence>
<feature type="non-terminal residue" evidence="3">
    <location>
        <position position="1"/>
    </location>
</feature>
<gene>
    <name evidence="3" type="ORF">GOODEAATRI_005126</name>
</gene>
<feature type="domain" description="Immunoglobulin V-set" evidence="2">
    <location>
        <begin position="6"/>
        <end position="57"/>
    </location>
</feature>
<keyword evidence="4" id="KW-1185">Reference proteome</keyword>
<protein>
    <recommendedName>
        <fullName evidence="2">Immunoglobulin V-set domain-containing protein</fullName>
    </recommendedName>
</protein>
<proteinExistence type="predicted"/>